<dbReference type="InterPro" id="IPR005135">
    <property type="entry name" value="Endo/exonuclease/phosphatase"/>
</dbReference>
<reference evidence="2" key="1">
    <citation type="submission" date="2021-01" db="EMBL/GenBank/DDBJ databases">
        <title>Whole genome shotgun sequence of Cellulomonas chitinilytica NBRC 110799.</title>
        <authorList>
            <person name="Komaki H."/>
            <person name="Tamura T."/>
        </authorList>
    </citation>
    <scope>NUCLEOTIDE SEQUENCE</scope>
    <source>
        <strain evidence="2">NBRC 110799</strain>
    </source>
</reference>
<evidence type="ECO:0000313" key="3">
    <source>
        <dbReference type="Proteomes" id="UP000632740"/>
    </source>
</evidence>
<evidence type="ECO:0000259" key="1">
    <source>
        <dbReference type="Pfam" id="PF03372"/>
    </source>
</evidence>
<keyword evidence="2" id="KW-0378">Hydrolase</keyword>
<name>A0A919U3H8_9CELL</name>
<sequence>MTDGRRMRLMTYNVKGLSLDRAAVVEVVRAQRPDVLALQEPPRGPAGRWRLRRFAAATGLVAVVNGRGARTTALLVAPGRAVSRARALRLPWRFGTTRRGVSVAVVDDVRVVVVHLSLHRVERAEHLERLVASTVPAPPGATVPAPPGATVPAPPVADAASLPGAPAPVAGGPPTVVLGDLNELPGGPAWLRLGQVLTDVAPDGDPTFPAGVPRKRIDAVLVSAGIVVERVLVPDGDAARRGSDHRPVVVDLVLAGHDNTEERA</sequence>
<dbReference type="Pfam" id="PF03372">
    <property type="entry name" value="Exo_endo_phos"/>
    <property type="match status" value="1"/>
</dbReference>
<evidence type="ECO:0000313" key="2">
    <source>
        <dbReference type="EMBL" id="GIG22164.1"/>
    </source>
</evidence>
<feature type="domain" description="Endonuclease/exonuclease/phosphatase" evidence="1">
    <location>
        <begin position="10"/>
        <end position="245"/>
    </location>
</feature>
<protein>
    <submittedName>
        <fullName evidence="2">Metal-dependent hydrolase</fullName>
    </submittedName>
</protein>
<comment type="caution">
    <text evidence="2">The sequence shown here is derived from an EMBL/GenBank/DDBJ whole genome shotgun (WGS) entry which is preliminary data.</text>
</comment>
<organism evidence="2 3">
    <name type="scientific">Cellulomonas chitinilytica</name>
    <dbReference type="NCBI Taxonomy" id="398759"/>
    <lineage>
        <taxon>Bacteria</taxon>
        <taxon>Bacillati</taxon>
        <taxon>Actinomycetota</taxon>
        <taxon>Actinomycetes</taxon>
        <taxon>Micrococcales</taxon>
        <taxon>Cellulomonadaceae</taxon>
        <taxon>Cellulomonas</taxon>
    </lineage>
</organism>
<dbReference type="EMBL" id="BONK01000010">
    <property type="protein sequence ID" value="GIG22164.1"/>
    <property type="molecule type" value="Genomic_DNA"/>
</dbReference>
<dbReference type="Proteomes" id="UP000632740">
    <property type="component" value="Unassembled WGS sequence"/>
</dbReference>
<dbReference type="SUPFAM" id="SSF56219">
    <property type="entry name" value="DNase I-like"/>
    <property type="match status" value="1"/>
</dbReference>
<accession>A0A919U3H8</accession>
<dbReference type="RefSeq" id="WP_203756351.1">
    <property type="nucleotide sequence ID" value="NZ_BONK01000010.1"/>
</dbReference>
<gene>
    <name evidence="2" type="ORF">Cch01nite_28880</name>
</gene>
<dbReference type="AlphaFoldDB" id="A0A919U3H8"/>
<dbReference type="GO" id="GO:0016787">
    <property type="term" value="F:hydrolase activity"/>
    <property type="evidence" value="ECO:0007669"/>
    <property type="project" value="UniProtKB-KW"/>
</dbReference>
<dbReference type="InterPro" id="IPR036691">
    <property type="entry name" value="Endo/exonu/phosph_ase_sf"/>
</dbReference>
<dbReference type="Gene3D" id="3.60.10.10">
    <property type="entry name" value="Endonuclease/exonuclease/phosphatase"/>
    <property type="match status" value="1"/>
</dbReference>
<keyword evidence="3" id="KW-1185">Reference proteome</keyword>
<proteinExistence type="predicted"/>